<dbReference type="EMBL" id="UOYO01000058">
    <property type="protein sequence ID" value="VAY88462.1"/>
    <property type="molecule type" value="Genomic_DNA"/>
</dbReference>
<protein>
    <submittedName>
        <fullName evidence="1">Uncharacterized protein</fullName>
    </submittedName>
</protein>
<sequence>MFLKFESSLKNGNYILLARHEIHNKNHKSLEKDFAWTMNRLNLFTK</sequence>
<gene>
    <name evidence="1" type="ORF">MNB_ARC-1_271</name>
</gene>
<proteinExistence type="predicted"/>
<accession>A0A3B1E2M5</accession>
<evidence type="ECO:0000313" key="1">
    <source>
        <dbReference type="EMBL" id="VAY88462.1"/>
    </source>
</evidence>
<organism evidence="1">
    <name type="scientific">hydrothermal vent metagenome</name>
    <dbReference type="NCBI Taxonomy" id="652676"/>
    <lineage>
        <taxon>unclassified sequences</taxon>
        <taxon>metagenomes</taxon>
        <taxon>ecological metagenomes</taxon>
    </lineage>
</organism>
<dbReference type="AlphaFoldDB" id="A0A3B1E2M5"/>
<name>A0A3B1E2M5_9ZZZZ</name>
<reference evidence="1" key="1">
    <citation type="submission" date="2018-10" db="EMBL/GenBank/DDBJ databases">
        <authorList>
            <person name="Aoki K."/>
        </authorList>
    </citation>
    <scope>NUCLEOTIDE SEQUENCE</scope>
</reference>